<comment type="caution">
    <text evidence="1">The sequence shown here is derived from an EMBL/GenBank/DDBJ whole genome shotgun (WGS) entry which is preliminary data.</text>
</comment>
<dbReference type="Gene3D" id="1.10.357.10">
    <property type="entry name" value="Tetracycline Repressor, domain 2"/>
    <property type="match status" value="1"/>
</dbReference>
<gene>
    <name evidence="1" type="ORF">EKL94_15485</name>
</gene>
<name>A0A3S0HDE8_STEMA</name>
<evidence type="ECO:0000313" key="1">
    <source>
        <dbReference type="EMBL" id="RTQ87495.1"/>
    </source>
</evidence>
<reference evidence="1 2" key="1">
    <citation type="submission" date="2018-12" db="EMBL/GenBank/DDBJ databases">
        <authorList>
            <person name="Kartti S."/>
            <person name="Manni A."/>
            <person name="Chemao El Fihri M.W."/>
            <person name="Laamarti M."/>
            <person name="Temsamani L."/>
            <person name="El Jamali J.E."/>
            <person name="Ouadghiri M."/>
            <person name="Ibrahimi A."/>
            <person name="Filati-Maltouf A."/>
        </authorList>
    </citation>
    <scope>NUCLEOTIDE SEQUENCE [LARGE SCALE GENOMIC DNA]</scope>
    <source>
        <strain evidence="1 2">MDMC339</strain>
    </source>
</reference>
<evidence type="ECO:0000313" key="2">
    <source>
        <dbReference type="Proteomes" id="UP000271705"/>
    </source>
</evidence>
<sequence>MRSISRNSPYSLERALAATLVARPNCTLSELARSAGISRATLYRFAPTRAEIVLLLSNLGYERLEQAGGIIAAGGEQALERASEVLMDDWQLVMLVFGQIVEVQQASGELNREPERWKPIGTSFDTFFLEGQKQGLFRVELATQWITDFYWTCFYGVSWAMSRGRLAPALATQTLIDSFRSGAAVPR</sequence>
<accession>A0A3S0HDE8</accession>
<dbReference type="InterPro" id="IPR009057">
    <property type="entry name" value="Homeodomain-like_sf"/>
</dbReference>
<organism evidence="1 2">
    <name type="scientific">Stenotrophomonas maltophilia</name>
    <name type="common">Pseudomonas maltophilia</name>
    <name type="synonym">Xanthomonas maltophilia</name>
    <dbReference type="NCBI Taxonomy" id="40324"/>
    <lineage>
        <taxon>Bacteria</taxon>
        <taxon>Pseudomonadati</taxon>
        <taxon>Pseudomonadota</taxon>
        <taxon>Gammaproteobacteria</taxon>
        <taxon>Lysobacterales</taxon>
        <taxon>Lysobacteraceae</taxon>
        <taxon>Stenotrophomonas</taxon>
        <taxon>Stenotrophomonas maltophilia group</taxon>
    </lineage>
</organism>
<proteinExistence type="predicted"/>
<dbReference type="EMBL" id="RXLZ01000047">
    <property type="protein sequence ID" value="RTQ87495.1"/>
    <property type="molecule type" value="Genomic_DNA"/>
</dbReference>
<dbReference type="SUPFAM" id="SSF46689">
    <property type="entry name" value="Homeodomain-like"/>
    <property type="match status" value="1"/>
</dbReference>
<protein>
    <submittedName>
        <fullName evidence="1">TetR family transcriptional regulator</fullName>
    </submittedName>
</protein>
<dbReference type="RefSeq" id="WP_126929761.1">
    <property type="nucleotide sequence ID" value="NZ_RXLZ01000047.1"/>
</dbReference>
<dbReference type="Proteomes" id="UP000271705">
    <property type="component" value="Unassembled WGS sequence"/>
</dbReference>
<dbReference type="AlphaFoldDB" id="A0A3S0HDE8"/>